<sequence length="54" mass="5986">YSIPAAGKRKKNKFAEAMASKKKMGEEISGEEISSEEDDLVYVMGIHVELPDDI</sequence>
<keyword evidence="2" id="KW-1185">Reference proteome</keyword>
<comment type="caution">
    <text evidence="1">The sequence shown here is derived from an EMBL/GenBank/DDBJ whole genome shotgun (WGS) entry which is preliminary data.</text>
</comment>
<reference evidence="1" key="1">
    <citation type="submission" date="2022-03" db="EMBL/GenBank/DDBJ databases">
        <title>A functionally conserved STORR gene fusion in Papaver species that diverged 16.8 million years ago.</title>
        <authorList>
            <person name="Catania T."/>
        </authorList>
    </citation>
    <scope>NUCLEOTIDE SEQUENCE</scope>
    <source>
        <strain evidence="1">S-191538</strain>
    </source>
</reference>
<dbReference type="AlphaFoldDB" id="A0AA42AZB6"/>
<proteinExistence type="predicted"/>
<feature type="non-terminal residue" evidence="1">
    <location>
        <position position="54"/>
    </location>
</feature>
<evidence type="ECO:0000313" key="1">
    <source>
        <dbReference type="EMBL" id="MCL7045434.1"/>
    </source>
</evidence>
<name>A0AA42AZB6_PAPNU</name>
<accession>A0AA42AZB6</accession>
<dbReference type="Proteomes" id="UP001177140">
    <property type="component" value="Unassembled WGS sequence"/>
</dbReference>
<feature type="non-terminal residue" evidence="1">
    <location>
        <position position="1"/>
    </location>
</feature>
<protein>
    <submittedName>
        <fullName evidence="1">Uncharacterized protein</fullName>
    </submittedName>
</protein>
<evidence type="ECO:0000313" key="2">
    <source>
        <dbReference type="Proteomes" id="UP001177140"/>
    </source>
</evidence>
<organism evidence="1 2">
    <name type="scientific">Papaver nudicaule</name>
    <name type="common">Iceland poppy</name>
    <dbReference type="NCBI Taxonomy" id="74823"/>
    <lineage>
        <taxon>Eukaryota</taxon>
        <taxon>Viridiplantae</taxon>
        <taxon>Streptophyta</taxon>
        <taxon>Embryophyta</taxon>
        <taxon>Tracheophyta</taxon>
        <taxon>Spermatophyta</taxon>
        <taxon>Magnoliopsida</taxon>
        <taxon>Ranunculales</taxon>
        <taxon>Papaveraceae</taxon>
        <taxon>Papaveroideae</taxon>
        <taxon>Papaver</taxon>
    </lineage>
</organism>
<gene>
    <name evidence="1" type="ORF">MKW94_021558</name>
</gene>
<dbReference type="EMBL" id="JAJJMA010269764">
    <property type="protein sequence ID" value="MCL7045434.1"/>
    <property type="molecule type" value="Genomic_DNA"/>
</dbReference>